<keyword evidence="3" id="KW-1185">Reference proteome</keyword>
<proteinExistence type="predicted"/>
<evidence type="ECO:0000256" key="1">
    <source>
        <dbReference type="SAM" id="MobiDB-lite"/>
    </source>
</evidence>
<name>A0A1B0C9B2_LUTLO</name>
<reference evidence="2" key="1">
    <citation type="submission" date="2020-05" db="UniProtKB">
        <authorList>
            <consortium name="EnsemblMetazoa"/>
        </authorList>
    </citation>
    <scope>IDENTIFICATION</scope>
    <source>
        <strain evidence="2">Jacobina</strain>
    </source>
</reference>
<dbReference type="EnsemblMetazoa" id="LLOJ000534-RA">
    <property type="protein sequence ID" value="LLOJ000534-PA"/>
    <property type="gene ID" value="LLOJ000534"/>
</dbReference>
<dbReference type="VEuPathDB" id="VectorBase:LLONM1_011192"/>
<feature type="compositionally biased region" description="Basic and acidic residues" evidence="1">
    <location>
        <begin position="183"/>
        <end position="194"/>
    </location>
</feature>
<dbReference type="AlphaFoldDB" id="A0A1B0C9B2"/>
<protein>
    <submittedName>
        <fullName evidence="2">Uncharacterized protein</fullName>
    </submittedName>
</protein>
<feature type="compositionally biased region" description="Polar residues" evidence="1">
    <location>
        <begin position="309"/>
        <end position="322"/>
    </location>
</feature>
<dbReference type="EMBL" id="AJWK01002126">
    <property type="status" value="NOT_ANNOTATED_CDS"/>
    <property type="molecule type" value="Genomic_DNA"/>
</dbReference>
<feature type="region of interest" description="Disordered" evidence="1">
    <location>
        <begin position="473"/>
        <end position="539"/>
    </location>
</feature>
<dbReference type="Proteomes" id="UP000092461">
    <property type="component" value="Unassembled WGS sequence"/>
</dbReference>
<dbReference type="VEuPathDB" id="VectorBase:LLOJ000534"/>
<organism evidence="2 3">
    <name type="scientific">Lutzomyia longipalpis</name>
    <name type="common">Sand fly</name>
    <dbReference type="NCBI Taxonomy" id="7200"/>
    <lineage>
        <taxon>Eukaryota</taxon>
        <taxon>Metazoa</taxon>
        <taxon>Ecdysozoa</taxon>
        <taxon>Arthropoda</taxon>
        <taxon>Hexapoda</taxon>
        <taxon>Insecta</taxon>
        <taxon>Pterygota</taxon>
        <taxon>Neoptera</taxon>
        <taxon>Endopterygota</taxon>
        <taxon>Diptera</taxon>
        <taxon>Nematocera</taxon>
        <taxon>Psychodoidea</taxon>
        <taxon>Psychodidae</taxon>
        <taxon>Lutzomyia</taxon>
        <taxon>Lutzomyia</taxon>
    </lineage>
</organism>
<feature type="region of interest" description="Disordered" evidence="1">
    <location>
        <begin position="135"/>
        <end position="197"/>
    </location>
</feature>
<sequence>MRTSRGARGSQWQVGSMRRYCEMLVDETISLVGSTDHLALQDDEVALDTTIASRAREVLTPDCDKESALGQIFHSTFDVSHISRPPMNSTPRGEEVPHLTFNVSTQGGDNPLQLTYDIVSETESPRVSMENLLGNAQVGGKPTSGGKNSTKPTNAANPLVQSPKDPDKTIVGASEDPPEESGEEKKNLPSEKSAKPRFSFGLDLTDCTLDCSIELCDISLASSGKPTKSPINSLHKQNSFEMDESLGILTPDQMKEFLDSNNLELPLGNVSSKMSMHQCRIDQTPSPEELPLDPVAVKTDSADVVMHQQPPQGQYQEVSQTDSDPKTDQMTKSAASKVSVSFITSVTSITSLDTGYQGDGEMSRPASRGADHSPSNGPRAGAAPAPNAQAFNAPVARRQDPMTDSDFFTESDADDIFHHQRGDRRAQVIDGQLYGPSMQAANVYIHQPQQGDDSCMESSGIFTDVDNRADDDFTHRLADNDMSPDGSTDTLQSNGTSTECNSQKKVSASQSPTSLSPSQPTQLQVIPAPAEEVTRESPR</sequence>
<feature type="compositionally biased region" description="Low complexity" evidence="1">
    <location>
        <begin position="374"/>
        <end position="386"/>
    </location>
</feature>
<accession>A0A1B0C9B2</accession>
<evidence type="ECO:0000313" key="2">
    <source>
        <dbReference type="EnsemblMetazoa" id="LLOJ000534-PA"/>
    </source>
</evidence>
<evidence type="ECO:0000313" key="3">
    <source>
        <dbReference type="Proteomes" id="UP000092461"/>
    </source>
</evidence>
<feature type="compositionally biased region" description="Low complexity" evidence="1">
    <location>
        <begin position="509"/>
        <end position="524"/>
    </location>
</feature>
<feature type="compositionally biased region" description="Polar residues" evidence="1">
    <location>
        <begin position="145"/>
        <end position="160"/>
    </location>
</feature>
<feature type="compositionally biased region" description="Polar residues" evidence="1">
    <location>
        <begin position="485"/>
        <end position="508"/>
    </location>
</feature>
<feature type="region of interest" description="Disordered" evidence="1">
    <location>
        <begin position="352"/>
        <end position="386"/>
    </location>
</feature>
<feature type="region of interest" description="Disordered" evidence="1">
    <location>
        <begin position="308"/>
        <end position="337"/>
    </location>
</feature>